<dbReference type="RefSeq" id="XP_016238220.1">
    <property type="nucleotide sequence ID" value="XM_016376650.1"/>
</dbReference>
<evidence type="ECO:0000313" key="2">
    <source>
        <dbReference type="Proteomes" id="UP000053328"/>
    </source>
</evidence>
<dbReference type="Proteomes" id="UP000053328">
    <property type="component" value="Unassembled WGS sequence"/>
</dbReference>
<dbReference type="AlphaFoldDB" id="A0A0D2C357"/>
<dbReference type="EMBL" id="KN847493">
    <property type="protein sequence ID" value="KIW18004.1"/>
    <property type="molecule type" value="Genomic_DNA"/>
</dbReference>
<accession>A0A0D2C357</accession>
<reference evidence="1 2" key="1">
    <citation type="submission" date="2015-01" db="EMBL/GenBank/DDBJ databases">
        <title>The Genome Sequence of Exophiala spinifera CBS89968.</title>
        <authorList>
            <consortium name="The Broad Institute Genomics Platform"/>
            <person name="Cuomo C."/>
            <person name="de Hoog S."/>
            <person name="Gorbushina A."/>
            <person name="Stielow B."/>
            <person name="Teixiera M."/>
            <person name="Abouelleil A."/>
            <person name="Chapman S.B."/>
            <person name="Priest M."/>
            <person name="Young S.K."/>
            <person name="Wortman J."/>
            <person name="Nusbaum C."/>
            <person name="Birren B."/>
        </authorList>
    </citation>
    <scope>NUCLEOTIDE SEQUENCE [LARGE SCALE GENOMIC DNA]</scope>
    <source>
        <strain evidence="1 2">CBS 89968</strain>
    </source>
</reference>
<organism evidence="1 2">
    <name type="scientific">Exophiala spinifera</name>
    <dbReference type="NCBI Taxonomy" id="91928"/>
    <lineage>
        <taxon>Eukaryota</taxon>
        <taxon>Fungi</taxon>
        <taxon>Dikarya</taxon>
        <taxon>Ascomycota</taxon>
        <taxon>Pezizomycotina</taxon>
        <taxon>Eurotiomycetes</taxon>
        <taxon>Chaetothyriomycetidae</taxon>
        <taxon>Chaetothyriales</taxon>
        <taxon>Herpotrichiellaceae</taxon>
        <taxon>Exophiala</taxon>
    </lineage>
</organism>
<protein>
    <recommendedName>
        <fullName evidence="3">Heterokaryon incompatibility domain-containing protein</fullName>
    </recommendedName>
</protein>
<dbReference type="VEuPathDB" id="FungiDB:PV08_02291"/>
<dbReference type="GeneID" id="27329374"/>
<keyword evidence="2" id="KW-1185">Reference proteome</keyword>
<gene>
    <name evidence="1" type="ORF">PV08_02291</name>
</gene>
<sequence length="75" mass="8549">MRLLRLDAENDLFLTEDLPKSPGPYGILSHTWGGKETELILSDFHEETGKIDKGQPEDGYEKGIFLRQASLRSWT</sequence>
<dbReference type="HOGENOM" id="CLU_2671068_0_0_1"/>
<proteinExistence type="predicted"/>
<name>A0A0D2C357_9EURO</name>
<evidence type="ECO:0000313" key="1">
    <source>
        <dbReference type="EMBL" id="KIW18004.1"/>
    </source>
</evidence>
<evidence type="ECO:0008006" key="3">
    <source>
        <dbReference type="Google" id="ProtNLM"/>
    </source>
</evidence>